<feature type="transmembrane region" description="Helical" evidence="1">
    <location>
        <begin position="7"/>
        <end position="31"/>
    </location>
</feature>
<keyword evidence="1" id="KW-0472">Membrane</keyword>
<dbReference type="EMBL" id="UINC01128895">
    <property type="protein sequence ID" value="SVD08935.1"/>
    <property type="molecule type" value="Genomic_DNA"/>
</dbReference>
<sequence>MTKRSIILIVFGLLCGALIGTLLGELLGLILPAGVVKDFFLSSINFDLAGLTGQDLGVIVLDLNLLTLKFGLSLKFNFTSLIGLATAYYLLRFFR</sequence>
<reference evidence="2" key="1">
    <citation type="submission" date="2018-05" db="EMBL/GenBank/DDBJ databases">
        <authorList>
            <person name="Lanie J.A."/>
            <person name="Ng W.-L."/>
            <person name="Kazmierczak K.M."/>
            <person name="Andrzejewski T.M."/>
            <person name="Davidsen T.M."/>
            <person name="Wayne K.J."/>
            <person name="Tettelin H."/>
            <person name="Glass J.I."/>
            <person name="Rusch D."/>
            <person name="Podicherti R."/>
            <person name="Tsui H.-C.T."/>
            <person name="Winkler M.E."/>
        </authorList>
    </citation>
    <scope>NUCLEOTIDE SEQUENCE</scope>
</reference>
<proteinExistence type="predicted"/>
<dbReference type="Pfam" id="PF14209">
    <property type="entry name" value="DUF4321"/>
    <property type="match status" value="1"/>
</dbReference>
<dbReference type="InterPro" id="IPR025470">
    <property type="entry name" value="DUF4321"/>
</dbReference>
<name>A0A382SHH2_9ZZZZ</name>
<gene>
    <name evidence="2" type="ORF">METZ01_LOCUS361789</name>
</gene>
<dbReference type="AlphaFoldDB" id="A0A382SHH2"/>
<evidence type="ECO:0000313" key="2">
    <source>
        <dbReference type="EMBL" id="SVD08935.1"/>
    </source>
</evidence>
<accession>A0A382SHH2</accession>
<keyword evidence="1" id="KW-1133">Transmembrane helix</keyword>
<evidence type="ECO:0008006" key="3">
    <source>
        <dbReference type="Google" id="ProtNLM"/>
    </source>
</evidence>
<protein>
    <recommendedName>
        <fullName evidence="3">DUF4321 domain-containing protein</fullName>
    </recommendedName>
</protein>
<organism evidence="2">
    <name type="scientific">marine metagenome</name>
    <dbReference type="NCBI Taxonomy" id="408172"/>
    <lineage>
        <taxon>unclassified sequences</taxon>
        <taxon>metagenomes</taxon>
        <taxon>ecological metagenomes</taxon>
    </lineage>
</organism>
<feature type="transmembrane region" description="Helical" evidence="1">
    <location>
        <begin position="70"/>
        <end position="91"/>
    </location>
</feature>
<keyword evidence="1" id="KW-0812">Transmembrane</keyword>
<evidence type="ECO:0000256" key="1">
    <source>
        <dbReference type="SAM" id="Phobius"/>
    </source>
</evidence>